<comment type="subcellular location">
    <subcellularLocation>
        <location evidence="5">Cytoplasm</location>
    </subcellularLocation>
</comment>
<evidence type="ECO:0000256" key="2">
    <source>
        <dbReference type="ARBA" id="ARBA00022688"/>
    </source>
</evidence>
<comment type="function">
    <text evidence="5">Removes the pyruvyl group from chorismate, with concomitant aromatization of the ring, to provide 4-hydroxybenzoate (4HB) for the ubiquinone pathway.</text>
</comment>
<keyword evidence="2 5" id="KW-0831">Ubiquinone biosynthesis</keyword>
<evidence type="ECO:0000256" key="1">
    <source>
        <dbReference type="ARBA" id="ARBA00022490"/>
    </source>
</evidence>
<dbReference type="SUPFAM" id="SSF64288">
    <property type="entry name" value="Chorismate lyase-like"/>
    <property type="match status" value="1"/>
</dbReference>
<dbReference type="InterPro" id="IPR028978">
    <property type="entry name" value="Chorismate_lyase_/UTRA_dom_sf"/>
</dbReference>
<dbReference type="GO" id="GO:0042866">
    <property type="term" value="P:pyruvate biosynthetic process"/>
    <property type="evidence" value="ECO:0007669"/>
    <property type="project" value="UniProtKB-UniRule"/>
</dbReference>
<comment type="catalytic activity">
    <reaction evidence="5">
        <text>chorismate = 4-hydroxybenzoate + pyruvate</text>
        <dbReference type="Rhea" id="RHEA:16505"/>
        <dbReference type="ChEBI" id="CHEBI:15361"/>
        <dbReference type="ChEBI" id="CHEBI:17879"/>
        <dbReference type="ChEBI" id="CHEBI:29748"/>
        <dbReference type="EC" id="4.1.3.40"/>
    </reaction>
</comment>
<dbReference type="Proteomes" id="UP000268908">
    <property type="component" value="Unassembled WGS sequence"/>
</dbReference>
<evidence type="ECO:0000256" key="4">
    <source>
        <dbReference type="ARBA" id="ARBA00023317"/>
    </source>
</evidence>
<dbReference type="Gene3D" id="3.40.1410.10">
    <property type="entry name" value="Chorismate lyase-like"/>
    <property type="match status" value="1"/>
</dbReference>
<keyword evidence="3 5" id="KW-0456">Lyase</keyword>
<reference evidence="6 7" key="1">
    <citation type="submission" date="2018-10" db="EMBL/GenBank/DDBJ databases">
        <title>Genomic Encyclopedia of Type Strains, Phase IV (KMG-IV): sequencing the most valuable type-strain genomes for metagenomic binning, comparative biology and taxonomic classification.</title>
        <authorList>
            <person name="Goeker M."/>
        </authorList>
    </citation>
    <scope>NUCLEOTIDE SEQUENCE [LARGE SCALE GENOMIC DNA]</scope>
    <source>
        <strain evidence="6 7">DSM 26916</strain>
    </source>
</reference>
<feature type="binding site" evidence="5">
    <location>
        <position position="105"/>
    </location>
    <ligand>
        <name>substrate</name>
    </ligand>
</feature>
<dbReference type="PANTHER" id="PTHR38683">
    <property type="entry name" value="CHORISMATE PYRUVATE-LYASE"/>
    <property type="match status" value="1"/>
</dbReference>
<dbReference type="HAMAP" id="MF_01632">
    <property type="entry name" value="UbiC"/>
    <property type="match status" value="1"/>
</dbReference>
<comment type="pathway">
    <text evidence="5">Cofactor biosynthesis; ubiquinone biosynthesis.</text>
</comment>
<evidence type="ECO:0000256" key="3">
    <source>
        <dbReference type="ARBA" id="ARBA00023239"/>
    </source>
</evidence>
<dbReference type="InterPro" id="IPR007440">
    <property type="entry name" value="Chorismate--pyruvate_lyase"/>
</dbReference>
<keyword evidence="7" id="KW-1185">Reference proteome</keyword>
<proteinExistence type="inferred from homology"/>
<keyword evidence="1 5" id="KW-0963">Cytoplasm</keyword>
<feature type="binding site" evidence="5">
    <location>
        <position position="164"/>
    </location>
    <ligand>
        <name>substrate</name>
    </ligand>
</feature>
<dbReference type="GO" id="GO:0008813">
    <property type="term" value="F:chorismate lyase activity"/>
    <property type="evidence" value="ECO:0007669"/>
    <property type="project" value="UniProtKB-UniRule"/>
</dbReference>
<name>A0A497XQG1_9PROT</name>
<feature type="binding site" evidence="5">
    <location>
        <position position="67"/>
    </location>
    <ligand>
        <name>substrate</name>
    </ligand>
</feature>
<gene>
    <name evidence="5" type="primary">ubiC</name>
    <name evidence="6" type="ORF">DFR35_1136</name>
</gene>
<organism evidence="6 7">
    <name type="scientific">Sulfurisoma sediminicola</name>
    <dbReference type="NCBI Taxonomy" id="1381557"/>
    <lineage>
        <taxon>Bacteria</taxon>
        <taxon>Pseudomonadati</taxon>
        <taxon>Pseudomonadota</taxon>
        <taxon>Betaproteobacteria</taxon>
        <taxon>Nitrosomonadales</taxon>
        <taxon>Sterolibacteriaceae</taxon>
        <taxon>Sulfurisoma</taxon>
    </lineage>
</organism>
<sequence length="173" mass="19364">MQVWLPRPAVRGPLRRWLTARGSLSERLRSACAAGFRVQRLHQGLAPAWPDERRALRLAAGERTLVREVLLYCGETPVVFARSLAAARHLDGPWRALRGLGSRPLANMLFADPRIARGALEFCHLDARQPLRRRASLAVPGLPQALWARRSVFCRERAPLLVSEVFLPAVLTP</sequence>
<comment type="caution">
    <text evidence="5">Lacks conserved residue(s) required for the propagation of feature annotation.</text>
</comment>
<comment type="caution">
    <text evidence="6">The sequence shown here is derived from an EMBL/GenBank/DDBJ whole genome shotgun (WGS) entry which is preliminary data.</text>
</comment>
<dbReference type="RefSeq" id="WP_121240455.1">
    <property type="nucleotide sequence ID" value="NZ_BHVV01000002.1"/>
</dbReference>
<keyword evidence="4 5" id="KW-0670">Pyruvate</keyword>
<dbReference type="GO" id="GO:0006744">
    <property type="term" value="P:ubiquinone biosynthetic process"/>
    <property type="evidence" value="ECO:0007669"/>
    <property type="project" value="UniProtKB-UniRule"/>
</dbReference>
<dbReference type="UniPathway" id="UPA00232"/>
<evidence type="ECO:0000313" key="6">
    <source>
        <dbReference type="EMBL" id="RLJ68568.1"/>
    </source>
</evidence>
<comment type="similarity">
    <text evidence="5">Belongs to the UbiC family.</text>
</comment>
<dbReference type="EC" id="4.1.3.40" evidence="5"/>
<evidence type="ECO:0000256" key="5">
    <source>
        <dbReference type="HAMAP-Rule" id="MF_01632"/>
    </source>
</evidence>
<accession>A0A497XQG1</accession>
<dbReference type="AlphaFoldDB" id="A0A497XQG1"/>
<dbReference type="PANTHER" id="PTHR38683:SF1">
    <property type="entry name" value="CHORISMATE PYRUVATE-LYASE"/>
    <property type="match status" value="1"/>
</dbReference>
<dbReference type="OrthoDB" id="8606430at2"/>
<evidence type="ECO:0000313" key="7">
    <source>
        <dbReference type="Proteomes" id="UP000268908"/>
    </source>
</evidence>
<dbReference type="GO" id="GO:0005829">
    <property type="term" value="C:cytosol"/>
    <property type="evidence" value="ECO:0007669"/>
    <property type="project" value="TreeGrafter"/>
</dbReference>
<dbReference type="Pfam" id="PF04345">
    <property type="entry name" value="Chor_lyase"/>
    <property type="match status" value="1"/>
</dbReference>
<dbReference type="EMBL" id="RCCI01000004">
    <property type="protein sequence ID" value="RLJ68568.1"/>
    <property type="molecule type" value="Genomic_DNA"/>
</dbReference>
<protein>
    <recommendedName>
        <fullName evidence="5">Probable chorismate pyruvate-lyase</fullName>
        <shortName evidence="5">CL</shortName>
        <shortName evidence="5">CPL</shortName>
        <ecNumber evidence="5">4.1.3.40</ecNumber>
    </recommendedName>
</protein>